<keyword evidence="4" id="KW-0732">Signal</keyword>
<dbReference type="InterPro" id="IPR027282">
    <property type="entry name" value="TPS"/>
</dbReference>
<dbReference type="Pfam" id="PF03865">
    <property type="entry name" value="ShlB"/>
    <property type="match status" value="1"/>
</dbReference>
<dbReference type="InterPro" id="IPR013686">
    <property type="entry name" value="Polypept-transport_assoc_ShlB"/>
</dbReference>
<dbReference type="InterPro" id="IPR005565">
    <property type="entry name" value="Hemolysn_activator_HlyB_C"/>
</dbReference>
<feature type="domain" description="Haemolysin activator HlyB C-terminal" evidence="5">
    <location>
        <begin position="240"/>
        <end position="552"/>
    </location>
</feature>
<proteinExistence type="predicted"/>
<organism evidence="8 9">
    <name type="scientific">Chelonobacter oris</name>
    <dbReference type="NCBI Taxonomy" id="505317"/>
    <lineage>
        <taxon>Bacteria</taxon>
        <taxon>Pseudomonadati</taxon>
        <taxon>Pseudomonadota</taxon>
        <taxon>Gammaproteobacteria</taxon>
        <taxon>Pasteurellales</taxon>
        <taxon>Pasteurellaceae</taxon>
        <taxon>Chelonobacter</taxon>
    </lineage>
</organism>
<dbReference type="EMBL" id="JSUM01000006">
    <property type="protein sequence ID" value="KGQ70636.1"/>
    <property type="molecule type" value="Genomic_DNA"/>
</dbReference>
<gene>
    <name evidence="8" type="ORF">OA57_04450</name>
</gene>
<dbReference type="GO" id="GO:0008320">
    <property type="term" value="F:protein transmembrane transporter activity"/>
    <property type="evidence" value="ECO:0007669"/>
    <property type="project" value="TreeGrafter"/>
</dbReference>
<dbReference type="Gene3D" id="2.40.160.50">
    <property type="entry name" value="membrane protein fhac: a member of the omp85/tpsb transporter family"/>
    <property type="match status" value="1"/>
</dbReference>
<evidence type="ECO:0000256" key="2">
    <source>
        <dbReference type="ARBA" id="ARBA00022692"/>
    </source>
</evidence>
<feature type="signal peptide" evidence="4">
    <location>
        <begin position="1"/>
        <end position="31"/>
    </location>
</feature>
<evidence type="ECO:0000259" key="5">
    <source>
        <dbReference type="Pfam" id="PF03865"/>
    </source>
</evidence>
<feature type="domain" description="ShlB POTRA" evidence="7">
    <location>
        <begin position="174"/>
        <end position="231"/>
    </location>
</feature>
<dbReference type="PANTHER" id="PTHR34597:SF3">
    <property type="entry name" value="OUTER MEMBRANE TRANSPORTER CDIB"/>
    <property type="match status" value="1"/>
</dbReference>
<evidence type="ECO:0008006" key="10">
    <source>
        <dbReference type="Google" id="ProtNLM"/>
    </source>
</evidence>
<comment type="caution">
    <text evidence="8">The sequence shown here is derived from an EMBL/GenBank/DDBJ whole genome shotgun (WGS) entry which is preliminary data.</text>
</comment>
<dbReference type="STRING" id="505317.OA57_04450"/>
<keyword evidence="9" id="KW-1185">Reference proteome</keyword>
<dbReference type="InterPro" id="IPR051544">
    <property type="entry name" value="TPS_OM_transporter"/>
</dbReference>
<sequence>MNLSTLKWTPHFLRYSLFSLFLSVPATYATANENEIDGLDAQQTVHQQQQDKQLQKQMSSAQDIRFDQITEEKHTLPVTEKHCLMMNTLSLTEWDNAGIQTSSLQNQFSSILSAARKTLDLTLPRCLGIESIEIIVNQLQNEWIQRGYITTRVYLEDQDISKGLIVFTVVPGRIGHIDWRDTSATPRWKAGLMRSGLPLKPGDLLNVRSLEQGLENFKRVPSGDLNIQIIPNELKNALVGESNLLLEYQQQFPLRFSLGLNDAGNKSTGRLQTHVGMELDNPFSLNDLFYLNVSHSFKQGSDMPDKRRARNISVGYSMPWKNWLFSAFFSQHYYDQTVFGFYTNYQYWGKSKNSRLKGSYLLHRNSTQKTYLDMGVWQRQANNFIDDVEVDTQRRRLAGWDIGLRHQHFFQQSLLYLSVNYKKGTGMWQSVPQPNKTLSRPEVISVSLQFYQPIKFNTFRGYLSTDWQFQWNKSPLLANDLLSLGGRYTIRGFSGDLTLSRGRGWIGRHDIGWHYHRNHQAYLAVDLGRISGESQKSKKSKMLIGSAVGIKGEFAGYGDIYYDFFIGKPIHKPNHFNADKHILGFNVTYSF</sequence>
<dbReference type="AlphaFoldDB" id="A0A0A3AMU0"/>
<evidence type="ECO:0000256" key="3">
    <source>
        <dbReference type="ARBA" id="ARBA00023237"/>
    </source>
</evidence>
<dbReference type="GO" id="GO:0098046">
    <property type="term" value="C:type V protein secretion system complex"/>
    <property type="evidence" value="ECO:0007669"/>
    <property type="project" value="TreeGrafter"/>
</dbReference>
<protein>
    <recommendedName>
        <fullName evidence="10">Peptide transporter</fullName>
    </recommendedName>
</protein>
<dbReference type="Proteomes" id="UP000030380">
    <property type="component" value="Unassembled WGS sequence"/>
</dbReference>
<dbReference type="PANTHER" id="PTHR34597">
    <property type="entry name" value="SLR1661 PROTEIN"/>
    <property type="match status" value="1"/>
</dbReference>
<evidence type="ECO:0000259" key="6">
    <source>
        <dbReference type="Pfam" id="PF08479"/>
    </source>
</evidence>
<evidence type="ECO:0000313" key="9">
    <source>
        <dbReference type="Proteomes" id="UP000030380"/>
    </source>
</evidence>
<feature type="chain" id="PRO_5002009154" description="Peptide transporter" evidence="4">
    <location>
        <begin position="32"/>
        <end position="591"/>
    </location>
</feature>
<evidence type="ECO:0000259" key="7">
    <source>
        <dbReference type="Pfam" id="PF17287"/>
    </source>
</evidence>
<evidence type="ECO:0000256" key="1">
    <source>
        <dbReference type="ARBA" id="ARBA00022452"/>
    </source>
</evidence>
<evidence type="ECO:0000313" key="8">
    <source>
        <dbReference type="EMBL" id="KGQ70636.1"/>
    </source>
</evidence>
<dbReference type="PIRSF" id="PIRSF029745">
    <property type="entry name" value="FhaC"/>
    <property type="match status" value="1"/>
</dbReference>
<evidence type="ECO:0000256" key="4">
    <source>
        <dbReference type="SAM" id="SignalP"/>
    </source>
</evidence>
<keyword evidence="3" id="KW-0998">Cell outer membrane</keyword>
<dbReference type="InterPro" id="IPR035251">
    <property type="entry name" value="ShlB_POTRA"/>
</dbReference>
<keyword evidence="1" id="KW-1134">Transmembrane beta strand</keyword>
<dbReference type="Pfam" id="PF08479">
    <property type="entry name" value="POTRA_2"/>
    <property type="match status" value="1"/>
</dbReference>
<dbReference type="Pfam" id="PF17287">
    <property type="entry name" value="POTRA_3"/>
    <property type="match status" value="1"/>
</dbReference>
<accession>A0A0A3AMU0</accession>
<dbReference type="Gene3D" id="3.10.20.310">
    <property type="entry name" value="membrane protein fhac"/>
    <property type="match status" value="1"/>
</dbReference>
<keyword evidence="1" id="KW-0472">Membrane</keyword>
<reference evidence="8 9" key="1">
    <citation type="submission" date="2014-11" db="EMBL/GenBank/DDBJ databases">
        <title>Draft genome sequence of Chelonobacter oris 1662T, associated with respiratory disease in Hermann's Tortoises.</title>
        <authorList>
            <person name="Kudirkiene E."/>
            <person name="Hansen M.J."/>
            <person name="Bojesen A.M."/>
        </authorList>
    </citation>
    <scope>NUCLEOTIDE SEQUENCE [LARGE SCALE GENOMIC DNA]</scope>
    <source>
        <strain evidence="8 9">1662</strain>
    </source>
</reference>
<feature type="domain" description="Polypeptide-transport-associated ShlB-type" evidence="6">
    <location>
        <begin position="117"/>
        <end position="172"/>
    </location>
</feature>
<keyword evidence="2" id="KW-0812">Transmembrane</keyword>
<dbReference type="GO" id="GO:0046819">
    <property type="term" value="P:protein secretion by the type V secretion system"/>
    <property type="evidence" value="ECO:0007669"/>
    <property type="project" value="TreeGrafter"/>
</dbReference>
<name>A0A0A3AMU0_9PAST</name>